<evidence type="ECO:0000256" key="1">
    <source>
        <dbReference type="SAM" id="MobiDB-lite"/>
    </source>
</evidence>
<dbReference type="Proteomes" id="UP000712281">
    <property type="component" value="Unassembled WGS sequence"/>
</dbReference>
<gene>
    <name evidence="2" type="ORF">F2Q68_00016029</name>
</gene>
<reference evidence="2" key="1">
    <citation type="submission" date="2019-12" db="EMBL/GenBank/DDBJ databases">
        <title>Genome sequencing and annotation of Brassica cretica.</title>
        <authorList>
            <person name="Studholme D.J."/>
            <person name="Sarris P.F."/>
        </authorList>
    </citation>
    <scope>NUCLEOTIDE SEQUENCE</scope>
    <source>
        <strain evidence="2">PFS-001/15</strain>
        <tissue evidence="2">Leaf</tissue>
    </source>
</reference>
<protein>
    <submittedName>
        <fullName evidence="2">Uncharacterized protein</fullName>
    </submittedName>
</protein>
<evidence type="ECO:0000313" key="2">
    <source>
        <dbReference type="EMBL" id="KAF2557415.1"/>
    </source>
</evidence>
<dbReference type="EMBL" id="QGKW02001940">
    <property type="protein sequence ID" value="KAF2557415.1"/>
    <property type="molecule type" value="Genomic_DNA"/>
</dbReference>
<feature type="region of interest" description="Disordered" evidence="1">
    <location>
        <begin position="261"/>
        <end position="280"/>
    </location>
</feature>
<comment type="caution">
    <text evidence="2">The sequence shown here is derived from an EMBL/GenBank/DDBJ whole genome shotgun (WGS) entry which is preliminary data.</text>
</comment>
<sequence length="280" mass="31144">MGTMTTIRIFMVKIFARAGDFQNQVQPLEEALNRMTCGSMPVVEYERYSLQEDTSLVTVIGETFDQLVLNCPENVLLEVSNENESWFCGGEAAGSSSTTSKYGGVKELKMWSSFAKLRWLILTKPIDGAISPVLCARASCFVDSHLSAGTDAMMTIDSTSFKEVTKPAVPIPFESFRFCNHSEMLGLANFNNQLKVTDFNFTSNHKTITISRIFPQRKLAPMPAYVNWARHSIDMDTPTLEDAFDRLKSFCDRHSVSGEPPLNDVNGVNEAPLKDVDGVN</sequence>
<name>A0A8S9HG72_BRACR</name>
<dbReference type="AlphaFoldDB" id="A0A8S9HG72"/>
<accession>A0A8S9HG72</accession>
<evidence type="ECO:0000313" key="3">
    <source>
        <dbReference type="Proteomes" id="UP000712281"/>
    </source>
</evidence>
<organism evidence="2 3">
    <name type="scientific">Brassica cretica</name>
    <name type="common">Mustard</name>
    <dbReference type="NCBI Taxonomy" id="69181"/>
    <lineage>
        <taxon>Eukaryota</taxon>
        <taxon>Viridiplantae</taxon>
        <taxon>Streptophyta</taxon>
        <taxon>Embryophyta</taxon>
        <taxon>Tracheophyta</taxon>
        <taxon>Spermatophyta</taxon>
        <taxon>Magnoliopsida</taxon>
        <taxon>eudicotyledons</taxon>
        <taxon>Gunneridae</taxon>
        <taxon>Pentapetalae</taxon>
        <taxon>rosids</taxon>
        <taxon>malvids</taxon>
        <taxon>Brassicales</taxon>
        <taxon>Brassicaceae</taxon>
        <taxon>Brassiceae</taxon>
        <taxon>Brassica</taxon>
    </lineage>
</organism>
<proteinExistence type="predicted"/>